<sequence>MPLFLSKRNPQLTEWMDRDDCDKQLLFNTYAQFSLINRLLSGWGTLYRRFIRPLIIEQEGTFTVLDIGCGGGDVIRYLHHLCIKDGFDVHFTGIEPDRRAIQFVGQESWTDNVTFLNAHSSDLVAEGKMFQLVISNHLMHHLPPSELRTLCADAEKLALKRVLFNDIERSDVGYVAFMTAAPILFRNSYIVKDGLISIRRSYRKQELESALPENWIINRKFPFRLIARYDHS</sequence>
<dbReference type="AlphaFoldDB" id="A0A316TLG5"/>
<dbReference type="Proteomes" id="UP000245533">
    <property type="component" value="Unassembled WGS sequence"/>
</dbReference>
<evidence type="ECO:0000313" key="3">
    <source>
        <dbReference type="Proteomes" id="UP000245533"/>
    </source>
</evidence>
<dbReference type="Gene3D" id="3.40.50.150">
    <property type="entry name" value="Vaccinia Virus protein VP39"/>
    <property type="match status" value="1"/>
</dbReference>
<dbReference type="Pfam" id="PF13649">
    <property type="entry name" value="Methyltransf_25"/>
    <property type="match status" value="1"/>
</dbReference>
<reference evidence="2 3" key="1">
    <citation type="submission" date="2018-05" db="EMBL/GenBank/DDBJ databases">
        <title>Rhodohalobacter halophilus gen. nov., sp. nov., a moderately halophilic member of the family Balneolaceae.</title>
        <authorList>
            <person name="Liu Z.-W."/>
        </authorList>
    </citation>
    <scope>NUCLEOTIDE SEQUENCE [LARGE SCALE GENOMIC DNA]</scope>
    <source>
        <strain evidence="2 3">8A47</strain>
    </source>
</reference>
<accession>A0A316TLG5</accession>
<evidence type="ECO:0000313" key="2">
    <source>
        <dbReference type="EMBL" id="PWN05220.1"/>
    </source>
</evidence>
<dbReference type="InterPro" id="IPR041698">
    <property type="entry name" value="Methyltransf_25"/>
</dbReference>
<keyword evidence="3" id="KW-1185">Reference proteome</keyword>
<gene>
    <name evidence="2" type="ORF">DDZ15_15965</name>
</gene>
<dbReference type="NCBIfam" id="NF004851">
    <property type="entry name" value="PRK06202.1"/>
    <property type="match status" value="1"/>
</dbReference>
<feature type="domain" description="Methyltransferase" evidence="1">
    <location>
        <begin position="64"/>
        <end position="154"/>
    </location>
</feature>
<organism evidence="2 3">
    <name type="scientific">Rhodohalobacter mucosus</name>
    <dbReference type="NCBI Taxonomy" id="2079485"/>
    <lineage>
        <taxon>Bacteria</taxon>
        <taxon>Pseudomonadati</taxon>
        <taxon>Balneolota</taxon>
        <taxon>Balneolia</taxon>
        <taxon>Balneolales</taxon>
        <taxon>Balneolaceae</taxon>
        <taxon>Rhodohalobacter</taxon>
    </lineage>
</organism>
<proteinExistence type="predicted"/>
<protein>
    <recommendedName>
        <fullName evidence="1">Methyltransferase domain-containing protein</fullName>
    </recommendedName>
</protein>
<dbReference type="OrthoDB" id="9800454at2"/>
<evidence type="ECO:0000259" key="1">
    <source>
        <dbReference type="Pfam" id="PF13649"/>
    </source>
</evidence>
<dbReference type="InterPro" id="IPR029063">
    <property type="entry name" value="SAM-dependent_MTases_sf"/>
</dbReference>
<dbReference type="RefSeq" id="WP_109648129.1">
    <property type="nucleotide sequence ID" value="NZ_QGGB01000011.1"/>
</dbReference>
<dbReference type="SUPFAM" id="SSF53335">
    <property type="entry name" value="S-adenosyl-L-methionine-dependent methyltransferases"/>
    <property type="match status" value="1"/>
</dbReference>
<name>A0A316TLG5_9BACT</name>
<comment type="caution">
    <text evidence="2">The sequence shown here is derived from an EMBL/GenBank/DDBJ whole genome shotgun (WGS) entry which is preliminary data.</text>
</comment>
<dbReference type="EMBL" id="QGGB01000011">
    <property type="protein sequence ID" value="PWN05220.1"/>
    <property type="molecule type" value="Genomic_DNA"/>
</dbReference>
<dbReference type="CDD" id="cd02440">
    <property type="entry name" value="AdoMet_MTases"/>
    <property type="match status" value="1"/>
</dbReference>